<name>A0A915NK92_9BILA</name>
<reference evidence="3" key="1">
    <citation type="submission" date="2022-11" db="UniProtKB">
        <authorList>
            <consortium name="WormBaseParasite"/>
        </authorList>
    </citation>
    <scope>IDENTIFICATION</scope>
</reference>
<proteinExistence type="predicted"/>
<protein>
    <recommendedName>
        <fullName evidence="1">Abnormal cell migration protein 18-like fibronectin type I domain-containing protein</fullName>
    </recommendedName>
</protein>
<dbReference type="Proteomes" id="UP000887560">
    <property type="component" value="Unplaced"/>
</dbReference>
<dbReference type="InterPro" id="IPR055119">
    <property type="entry name" value="Mig18_Fn1"/>
</dbReference>
<accession>A0A915NK92</accession>
<sequence>MYLMIFHIRVQLQPPEGLGFSPRAIVAEPHSKSLIVLDNITFTILLVIGCFNSNGSSEYKPGQIWTEKHIRYQCSREGMTRVLGCVDGNGLFIELGHDVLMGGTVHRCYRIKNTTFYHRFQCQKDFSLTECVHANFLPTQEPQSEKSEINVVELKNSK</sequence>
<dbReference type="Pfam" id="PF23003">
    <property type="entry name" value="Fn1_2"/>
    <property type="match status" value="1"/>
</dbReference>
<organism evidence="2 3">
    <name type="scientific">Meloidogyne floridensis</name>
    <dbReference type="NCBI Taxonomy" id="298350"/>
    <lineage>
        <taxon>Eukaryota</taxon>
        <taxon>Metazoa</taxon>
        <taxon>Ecdysozoa</taxon>
        <taxon>Nematoda</taxon>
        <taxon>Chromadorea</taxon>
        <taxon>Rhabditida</taxon>
        <taxon>Tylenchina</taxon>
        <taxon>Tylenchomorpha</taxon>
        <taxon>Tylenchoidea</taxon>
        <taxon>Meloidogynidae</taxon>
        <taxon>Meloidogyninae</taxon>
        <taxon>Meloidogyne</taxon>
    </lineage>
</organism>
<evidence type="ECO:0000313" key="3">
    <source>
        <dbReference type="WBParaSite" id="scf7180000418448.g2410"/>
    </source>
</evidence>
<evidence type="ECO:0000259" key="1">
    <source>
        <dbReference type="Pfam" id="PF23003"/>
    </source>
</evidence>
<evidence type="ECO:0000313" key="2">
    <source>
        <dbReference type="Proteomes" id="UP000887560"/>
    </source>
</evidence>
<keyword evidence="2" id="KW-1185">Reference proteome</keyword>
<feature type="domain" description="Abnormal cell migration protein 18-like fibronectin type I" evidence="1">
    <location>
        <begin position="49"/>
        <end position="115"/>
    </location>
</feature>
<dbReference type="WBParaSite" id="scf7180000418448.g2410">
    <property type="protein sequence ID" value="scf7180000418448.g2410"/>
    <property type="gene ID" value="scf7180000418448.g2410"/>
</dbReference>
<dbReference type="AlphaFoldDB" id="A0A915NK92"/>